<dbReference type="Gene3D" id="3.10.450.50">
    <property type="match status" value="1"/>
</dbReference>
<evidence type="ECO:0000313" key="1">
    <source>
        <dbReference type="EMBL" id="TGB01028.1"/>
    </source>
</evidence>
<evidence type="ECO:0000313" key="2">
    <source>
        <dbReference type="Proteomes" id="UP000297982"/>
    </source>
</evidence>
<dbReference type="EMBL" id="SRJC01000008">
    <property type="protein sequence ID" value="TGB01028.1"/>
    <property type="molecule type" value="Genomic_DNA"/>
</dbReference>
<proteinExistence type="predicted"/>
<comment type="caution">
    <text evidence="1">The sequence shown here is derived from an EMBL/GenBank/DDBJ whole genome shotgun (WGS) entry which is preliminary data.</text>
</comment>
<reference evidence="1 2" key="1">
    <citation type="journal article" date="2003" name="Int. J. Syst. Evol. Microbiol.">
        <title>Halobacillus salinus sp. nov., isolated from a salt lake on the coast of the East Sea in Korea.</title>
        <authorList>
            <person name="Yoon J.H."/>
            <person name="Kang K.H."/>
            <person name="Park Y.H."/>
        </authorList>
    </citation>
    <scope>NUCLEOTIDE SEQUENCE [LARGE SCALE GENOMIC DNA]</scope>
    <source>
        <strain evidence="1 2">HSL-3</strain>
    </source>
</reference>
<organism evidence="1 2">
    <name type="scientific">Halobacillus salinus</name>
    <dbReference type="NCBI Taxonomy" id="192814"/>
    <lineage>
        <taxon>Bacteria</taxon>
        <taxon>Bacillati</taxon>
        <taxon>Bacillota</taxon>
        <taxon>Bacilli</taxon>
        <taxon>Bacillales</taxon>
        <taxon>Bacillaceae</taxon>
        <taxon>Halobacillus</taxon>
    </lineage>
</organism>
<sequence length="128" mass="14351">MTHQNLNITAPSDCNNAPKKEFIKDALVAFATSDVNFLKTATKENVRWEIVGTDSLQSQSELIDHLTQHPMDINELTIDSIITHGKTGAAKGTYQTTEGDLYHFCHFYHFVSAGKNVIQEITSYVIHQ</sequence>
<protein>
    <submittedName>
        <fullName evidence="1">Nuclear transport factor 2 family protein</fullName>
    </submittedName>
</protein>
<gene>
    <name evidence="1" type="ORF">E4663_17915</name>
</gene>
<keyword evidence="2" id="KW-1185">Reference proteome</keyword>
<dbReference type="AlphaFoldDB" id="A0A4Z0GUY8"/>
<name>A0A4Z0GUY8_9BACI</name>
<dbReference type="STRING" id="192814.GCA_900166575_00167"/>
<dbReference type="RefSeq" id="WP_135328643.1">
    <property type="nucleotide sequence ID" value="NZ_SRJC01000008.1"/>
</dbReference>
<dbReference type="Proteomes" id="UP000297982">
    <property type="component" value="Unassembled WGS sequence"/>
</dbReference>
<accession>A0A4Z0GUY8</accession>